<feature type="region of interest" description="Disordered" evidence="1">
    <location>
        <begin position="27"/>
        <end position="48"/>
    </location>
</feature>
<evidence type="ECO:0000313" key="2">
    <source>
        <dbReference type="EMBL" id="MBX46375.1"/>
    </source>
</evidence>
<evidence type="ECO:0000256" key="1">
    <source>
        <dbReference type="SAM" id="MobiDB-lite"/>
    </source>
</evidence>
<dbReference type="EMBL" id="GGEC01065891">
    <property type="protein sequence ID" value="MBX46375.1"/>
    <property type="molecule type" value="Transcribed_RNA"/>
</dbReference>
<organism evidence="2">
    <name type="scientific">Rhizophora mucronata</name>
    <name type="common">Asiatic mangrove</name>
    <dbReference type="NCBI Taxonomy" id="61149"/>
    <lineage>
        <taxon>Eukaryota</taxon>
        <taxon>Viridiplantae</taxon>
        <taxon>Streptophyta</taxon>
        <taxon>Embryophyta</taxon>
        <taxon>Tracheophyta</taxon>
        <taxon>Spermatophyta</taxon>
        <taxon>Magnoliopsida</taxon>
        <taxon>eudicotyledons</taxon>
        <taxon>Gunneridae</taxon>
        <taxon>Pentapetalae</taxon>
        <taxon>rosids</taxon>
        <taxon>fabids</taxon>
        <taxon>Malpighiales</taxon>
        <taxon>Rhizophoraceae</taxon>
        <taxon>Rhizophora</taxon>
    </lineage>
</organism>
<dbReference type="AlphaFoldDB" id="A0A2P2NV65"/>
<reference evidence="2" key="1">
    <citation type="submission" date="2018-02" db="EMBL/GenBank/DDBJ databases">
        <title>Rhizophora mucronata_Transcriptome.</title>
        <authorList>
            <person name="Meera S.P."/>
            <person name="Sreeshan A."/>
            <person name="Augustine A."/>
        </authorList>
    </citation>
    <scope>NUCLEOTIDE SEQUENCE</scope>
    <source>
        <tissue evidence="2">Leaf</tissue>
    </source>
</reference>
<proteinExistence type="predicted"/>
<accession>A0A2P2NV65</accession>
<sequence length="48" mass="5567">MTSSRSKRIPVHFSSGWKLIPSLMETLLQPGPRRPPQPPHPTRQRHRS</sequence>
<name>A0A2P2NV65_RHIMU</name>
<protein>
    <submittedName>
        <fullName evidence="2">Uncharacterized protein</fullName>
    </submittedName>
</protein>
<feature type="compositionally biased region" description="Pro residues" evidence="1">
    <location>
        <begin position="32"/>
        <end position="41"/>
    </location>
</feature>